<gene>
    <name evidence="4" type="ORF">SAMN06297468_1139</name>
</gene>
<evidence type="ECO:0000259" key="3">
    <source>
        <dbReference type="Pfam" id="PF00884"/>
    </source>
</evidence>
<dbReference type="OrthoDB" id="5363296at2"/>
<feature type="region of interest" description="Disordered" evidence="1">
    <location>
        <begin position="1"/>
        <end position="25"/>
    </location>
</feature>
<keyword evidence="2" id="KW-0812">Transmembrane</keyword>
<dbReference type="AlphaFoldDB" id="A0A1Y6F1Z8"/>
<dbReference type="SUPFAM" id="SSF53649">
    <property type="entry name" value="Alkaline phosphatase-like"/>
    <property type="match status" value="1"/>
</dbReference>
<keyword evidence="4" id="KW-0808">Transferase</keyword>
<dbReference type="EMBL" id="FXWG01000002">
    <property type="protein sequence ID" value="SMQ68865.1"/>
    <property type="molecule type" value="Genomic_DNA"/>
</dbReference>
<dbReference type="Proteomes" id="UP000194420">
    <property type="component" value="Unassembled WGS sequence"/>
</dbReference>
<feature type="transmembrane region" description="Helical" evidence="2">
    <location>
        <begin position="81"/>
        <end position="102"/>
    </location>
</feature>
<dbReference type="Gene3D" id="3.40.720.10">
    <property type="entry name" value="Alkaline Phosphatase, subunit A"/>
    <property type="match status" value="1"/>
</dbReference>
<evidence type="ECO:0000313" key="4">
    <source>
        <dbReference type="EMBL" id="SMQ68865.1"/>
    </source>
</evidence>
<feature type="transmembrane region" description="Helical" evidence="2">
    <location>
        <begin position="154"/>
        <end position="172"/>
    </location>
</feature>
<dbReference type="RefSeq" id="WP_086437100.1">
    <property type="nucleotide sequence ID" value="NZ_FXWG01000002.1"/>
</dbReference>
<organism evidence="4 5">
    <name type="scientific">Altererythrobacter xiamenensis</name>
    <dbReference type="NCBI Taxonomy" id="1316679"/>
    <lineage>
        <taxon>Bacteria</taxon>
        <taxon>Pseudomonadati</taxon>
        <taxon>Pseudomonadota</taxon>
        <taxon>Alphaproteobacteria</taxon>
        <taxon>Sphingomonadales</taxon>
        <taxon>Erythrobacteraceae</taxon>
        <taxon>Altererythrobacter</taxon>
    </lineage>
</organism>
<feature type="transmembrane region" description="Helical" evidence="2">
    <location>
        <begin position="123"/>
        <end position="142"/>
    </location>
</feature>
<reference evidence="5" key="1">
    <citation type="submission" date="2017-04" db="EMBL/GenBank/DDBJ databases">
        <authorList>
            <person name="Varghese N."/>
            <person name="Submissions S."/>
        </authorList>
    </citation>
    <scope>NUCLEOTIDE SEQUENCE [LARGE SCALE GENOMIC DNA]</scope>
</reference>
<accession>A0A1Y6F1Z8</accession>
<name>A0A1Y6F1Z8_9SPHN</name>
<sequence length="471" mass="51457">MASVATFGDELSGTEPQMPTPGARAPGEWHAFRNWALVWLVLANAGFAVMWLVGAPPRAGEIVGIGAIGLFVRDKPLSVQVSAFVLALAYSLLSFIAGLFNLGVTSLISSMKFFVEIDPLQSVEYIAGGIAVTLLMGAAIWRMRHPQGFTSNRMLLLAVGAILSLAAIDTALGMGMRGHYKRAATAGTPFESATAKSGFADATAVAQRRHLMLIMVESLGDPVDNPEMSRLLFTRYKSGALADRFDMSQGTTTYYNSTTAGEVREMCGRWGDYYELLDGADDSCLPAQLARQGYETRAFHSFTGDFFERESWYPNIGFAEQTFADGLVERGARPCGGVFPGACDRDVPAMLADTLKQADTPQFLYWLTLNSHLPVPPGLNLEVDNCERVSPALAADFPMICRQFAIWDAVDAAIIEQITQPDFPPTDILIVGDHMPPYFDRHHRSQFAPDRVPWLMLRWKGDETPAAEVAP</sequence>
<feature type="domain" description="Sulfatase N-terminal" evidence="3">
    <location>
        <begin position="278"/>
        <end position="444"/>
    </location>
</feature>
<proteinExistence type="predicted"/>
<dbReference type="InterPro" id="IPR000917">
    <property type="entry name" value="Sulfatase_N"/>
</dbReference>
<evidence type="ECO:0000256" key="1">
    <source>
        <dbReference type="SAM" id="MobiDB-lite"/>
    </source>
</evidence>
<feature type="transmembrane region" description="Helical" evidence="2">
    <location>
        <begin position="34"/>
        <end position="53"/>
    </location>
</feature>
<dbReference type="GO" id="GO:0016740">
    <property type="term" value="F:transferase activity"/>
    <property type="evidence" value="ECO:0007669"/>
    <property type="project" value="UniProtKB-KW"/>
</dbReference>
<dbReference type="Pfam" id="PF00884">
    <property type="entry name" value="Sulfatase"/>
    <property type="match status" value="1"/>
</dbReference>
<keyword evidence="2" id="KW-0472">Membrane</keyword>
<keyword evidence="2" id="KW-1133">Transmembrane helix</keyword>
<evidence type="ECO:0000313" key="5">
    <source>
        <dbReference type="Proteomes" id="UP000194420"/>
    </source>
</evidence>
<keyword evidence="5" id="KW-1185">Reference proteome</keyword>
<evidence type="ECO:0000256" key="2">
    <source>
        <dbReference type="SAM" id="Phobius"/>
    </source>
</evidence>
<dbReference type="InterPro" id="IPR017850">
    <property type="entry name" value="Alkaline_phosphatase_core_sf"/>
</dbReference>
<protein>
    <submittedName>
        <fullName evidence="4">Phosphoglycerol transferase MdoB</fullName>
    </submittedName>
</protein>